<evidence type="ECO:0000256" key="2">
    <source>
        <dbReference type="ARBA" id="ARBA00022448"/>
    </source>
</evidence>
<keyword evidence="7" id="KW-0406">Ion transport</keyword>
<keyword evidence="2" id="KW-0813">Transport</keyword>
<dbReference type="PIRSF" id="PIRSF006603">
    <property type="entry name" value="DinF"/>
    <property type="match status" value="1"/>
</dbReference>
<dbReference type="PANTHER" id="PTHR43298:SF2">
    <property type="entry name" value="FMN_FAD EXPORTER YEEO-RELATED"/>
    <property type="match status" value="1"/>
</dbReference>
<organism evidence="10 11">
    <name type="scientific">Bradymonas sediminis</name>
    <dbReference type="NCBI Taxonomy" id="1548548"/>
    <lineage>
        <taxon>Bacteria</taxon>
        <taxon>Deltaproteobacteria</taxon>
        <taxon>Bradymonadales</taxon>
        <taxon>Bradymonadaceae</taxon>
        <taxon>Bradymonas</taxon>
    </lineage>
</organism>
<name>A0A2Z4FMF1_9DELT</name>
<keyword evidence="5" id="KW-0812">Transmembrane</keyword>
<dbReference type="CDD" id="cd13137">
    <property type="entry name" value="MATE_NorM_like"/>
    <property type="match status" value="1"/>
</dbReference>
<evidence type="ECO:0000256" key="4">
    <source>
        <dbReference type="ARBA" id="ARBA00022475"/>
    </source>
</evidence>
<protein>
    <recommendedName>
        <fullName evidence="9">Multidrug-efflux transporter</fullName>
    </recommendedName>
</protein>
<dbReference type="InterPro" id="IPR050222">
    <property type="entry name" value="MATE_MdtK"/>
</dbReference>
<dbReference type="GO" id="GO:0042910">
    <property type="term" value="F:xenobiotic transmembrane transporter activity"/>
    <property type="evidence" value="ECO:0007669"/>
    <property type="project" value="InterPro"/>
</dbReference>
<dbReference type="Pfam" id="PF01554">
    <property type="entry name" value="MatE"/>
    <property type="match status" value="2"/>
</dbReference>
<evidence type="ECO:0000256" key="5">
    <source>
        <dbReference type="ARBA" id="ARBA00022692"/>
    </source>
</evidence>
<dbReference type="PANTHER" id="PTHR43298">
    <property type="entry name" value="MULTIDRUG RESISTANCE PROTEIN NORM-RELATED"/>
    <property type="match status" value="1"/>
</dbReference>
<gene>
    <name evidence="10" type="ORF">DN745_11535</name>
</gene>
<dbReference type="GO" id="GO:0015297">
    <property type="term" value="F:antiporter activity"/>
    <property type="evidence" value="ECO:0007669"/>
    <property type="project" value="UniProtKB-KW"/>
</dbReference>
<keyword evidence="11" id="KW-1185">Reference proteome</keyword>
<dbReference type="InterPro" id="IPR002528">
    <property type="entry name" value="MATE_fam"/>
</dbReference>
<comment type="subcellular location">
    <subcellularLocation>
        <location evidence="1">Cell membrane</location>
        <topology evidence="1">Multi-pass membrane protein</topology>
    </subcellularLocation>
</comment>
<dbReference type="EMBL" id="CP030032">
    <property type="protein sequence ID" value="AWV89936.1"/>
    <property type="molecule type" value="Genomic_DNA"/>
</dbReference>
<keyword evidence="8" id="KW-0472">Membrane</keyword>
<dbReference type="KEGG" id="bsed:DN745_11535"/>
<evidence type="ECO:0000313" key="11">
    <source>
        <dbReference type="Proteomes" id="UP000249799"/>
    </source>
</evidence>
<keyword evidence="4" id="KW-1003">Cell membrane</keyword>
<accession>A0A2Z4FMF1</accession>
<dbReference type="InterPro" id="IPR048279">
    <property type="entry name" value="MdtK-like"/>
</dbReference>
<evidence type="ECO:0000256" key="3">
    <source>
        <dbReference type="ARBA" id="ARBA00022449"/>
    </source>
</evidence>
<dbReference type="GO" id="GO:0006811">
    <property type="term" value="P:monoatomic ion transport"/>
    <property type="evidence" value="ECO:0007669"/>
    <property type="project" value="UniProtKB-KW"/>
</dbReference>
<dbReference type="OrthoDB" id="9805232at2"/>
<keyword evidence="3" id="KW-0050">Antiport</keyword>
<dbReference type="RefSeq" id="WP_111335006.1">
    <property type="nucleotide sequence ID" value="NZ_CP030032.1"/>
</dbReference>
<keyword evidence="6" id="KW-1133">Transmembrane helix</keyword>
<proteinExistence type="predicted"/>
<dbReference type="AlphaFoldDB" id="A0A2Z4FMF1"/>
<evidence type="ECO:0000256" key="8">
    <source>
        <dbReference type="ARBA" id="ARBA00023136"/>
    </source>
</evidence>
<reference evidence="10 11" key="1">
    <citation type="submission" date="2018-06" db="EMBL/GenBank/DDBJ databases">
        <title>Lujinxingia sediminis gen. nov. sp. nov., a new facultative anaerobic member of the class Deltaproteobacteria, and proposal of Lujinxingaceae fam. nov.</title>
        <authorList>
            <person name="Guo L.-Y."/>
            <person name="Li C.-M."/>
            <person name="Wang S."/>
            <person name="Du Z.-J."/>
        </authorList>
    </citation>
    <scope>NUCLEOTIDE SEQUENCE [LARGE SCALE GENOMIC DNA]</scope>
    <source>
        <strain evidence="10 11">FA350</strain>
    </source>
</reference>
<sequence length="454" mass="48150">MSMKSRSNPRRVYAAGSLREAAHIGWPIVIAMLSYTAMDVADTLFVGWLGKTELAAVGIATIVVFLFNSFFMGVLHGTKVMSSQATGAKRHDDAKMAGWVGTLIAIPLGIMVASTALLGEPIFAIMGGSAQVQAIAGDYFSIRVLGAFFVYAMVALCDYFQGTGDTRTPMKINLVANAVNIILDPILIFGWGPIAAMGVEGAAVATVVAQVLGMVIAFGVFVRRVGWVRNIQWSFVPELLRIGLPIGVRSAVNIGAFAAFTAFLARMGEEQVAAHQIALKVMSISFLPGYGLGETATILTGQYLGANKLDEVRKSFLSTLFLALGVMGACAVVFFSFNSQIVSLFTDDPMVIELGGKLLLIAAFFQIFDALAMVAIGALNGVGDTRFTMLGGIACSWFVLLPSSYLFGVVMDGGAVGAWFGMTAEITALGLLMLWRFNKNGWRLSGVPAVAAAE</sequence>
<dbReference type="GO" id="GO:0005886">
    <property type="term" value="C:plasma membrane"/>
    <property type="evidence" value="ECO:0007669"/>
    <property type="project" value="UniProtKB-SubCell"/>
</dbReference>
<dbReference type="Proteomes" id="UP000249799">
    <property type="component" value="Chromosome"/>
</dbReference>
<dbReference type="NCBIfam" id="TIGR00797">
    <property type="entry name" value="matE"/>
    <property type="match status" value="1"/>
</dbReference>
<evidence type="ECO:0000256" key="9">
    <source>
        <dbReference type="ARBA" id="ARBA00031636"/>
    </source>
</evidence>
<evidence type="ECO:0000256" key="1">
    <source>
        <dbReference type="ARBA" id="ARBA00004651"/>
    </source>
</evidence>
<evidence type="ECO:0000256" key="6">
    <source>
        <dbReference type="ARBA" id="ARBA00022989"/>
    </source>
</evidence>
<evidence type="ECO:0000256" key="7">
    <source>
        <dbReference type="ARBA" id="ARBA00023065"/>
    </source>
</evidence>
<evidence type="ECO:0000313" key="10">
    <source>
        <dbReference type="EMBL" id="AWV89936.1"/>
    </source>
</evidence>